<evidence type="ECO:0000313" key="3">
    <source>
        <dbReference type="Proteomes" id="UP000740926"/>
    </source>
</evidence>
<proteinExistence type="predicted"/>
<keyword evidence="3" id="KW-1185">Reference proteome</keyword>
<feature type="region of interest" description="Disordered" evidence="1">
    <location>
        <begin position="89"/>
        <end position="151"/>
    </location>
</feature>
<evidence type="ECO:0000313" key="2">
    <source>
        <dbReference type="EMBL" id="KAG1537161.1"/>
    </source>
</evidence>
<accession>A0A9P7C676</accession>
<name>A0A9P7C676_9FUNG</name>
<feature type="region of interest" description="Disordered" evidence="1">
    <location>
        <begin position="1"/>
        <end position="20"/>
    </location>
</feature>
<gene>
    <name evidence="2" type="ORF">G6F50_014912</name>
</gene>
<dbReference type="AlphaFoldDB" id="A0A9P7C676"/>
<reference evidence="2 3" key="1">
    <citation type="journal article" date="2020" name="Microb. Genom.">
        <title>Genetic diversity of clinical and environmental Mucorales isolates obtained from an investigation of mucormycosis cases among solid organ transplant recipients.</title>
        <authorList>
            <person name="Nguyen M.H."/>
            <person name="Kaul D."/>
            <person name="Muto C."/>
            <person name="Cheng S.J."/>
            <person name="Richter R.A."/>
            <person name="Bruno V.M."/>
            <person name="Liu G."/>
            <person name="Beyhan S."/>
            <person name="Sundermann A.J."/>
            <person name="Mounaud S."/>
            <person name="Pasculle A.W."/>
            <person name="Nierman W.C."/>
            <person name="Driscoll E."/>
            <person name="Cumbie R."/>
            <person name="Clancy C.J."/>
            <person name="Dupont C.L."/>
        </authorList>
    </citation>
    <scope>NUCLEOTIDE SEQUENCE [LARGE SCALE GENOMIC DNA]</scope>
    <source>
        <strain evidence="2 3">GL24</strain>
    </source>
</reference>
<comment type="caution">
    <text evidence="2">The sequence shown here is derived from an EMBL/GenBank/DDBJ whole genome shotgun (WGS) entry which is preliminary data.</text>
</comment>
<dbReference type="Proteomes" id="UP000740926">
    <property type="component" value="Unassembled WGS sequence"/>
</dbReference>
<evidence type="ECO:0000256" key="1">
    <source>
        <dbReference type="SAM" id="MobiDB-lite"/>
    </source>
</evidence>
<sequence length="151" mass="16033">MTPATGWRSIAPRPARRSTHAPCCPVVADAVPAGRAGRTTPGTLAGPHRCRSAAADAGRTGAWHGAGGERWRQGGARGRLWRTQCRRRAAAHRHRDVRRLADQDGVRSSGRTAGTGCADRAGCQHRHSSGQAAAGLPARAEEVRRLQRAGR</sequence>
<protein>
    <submittedName>
        <fullName evidence="2">Uncharacterized protein</fullName>
    </submittedName>
</protein>
<feature type="region of interest" description="Disordered" evidence="1">
    <location>
        <begin position="33"/>
        <end position="75"/>
    </location>
</feature>
<dbReference type="EMBL" id="JAANIU010007628">
    <property type="protein sequence ID" value="KAG1537161.1"/>
    <property type="molecule type" value="Genomic_DNA"/>
</dbReference>
<organism evidence="2 3">
    <name type="scientific">Rhizopus delemar</name>
    <dbReference type="NCBI Taxonomy" id="936053"/>
    <lineage>
        <taxon>Eukaryota</taxon>
        <taxon>Fungi</taxon>
        <taxon>Fungi incertae sedis</taxon>
        <taxon>Mucoromycota</taxon>
        <taxon>Mucoromycotina</taxon>
        <taxon>Mucoromycetes</taxon>
        <taxon>Mucorales</taxon>
        <taxon>Mucorineae</taxon>
        <taxon>Rhizopodaceae</taxon>
        <taxon>Rhizopus</taxon>
    </lineage>
</organism>